<evidence type="ECO:0000313" key="3">
    <source>
        <dbReference type="EMBL" id="CAL4805135.1"/>
    </source>
</evidence>
<dbReference type="EMBL" id="CAMXCT010006657">
    <property type="protein sequence ID" value="CAI4017823.1"/>
    <property type="molecule type" value="Genomic_DNA"/>
</dbReference>
<reference evidence="2" key="1">
    <citation type="submission" date="2022-10" db="EMBL/GenBank/DDBJ databases">
        <authorList>
            <person name="Chen Y."/>
            <person name="Dougan E. K."/>
            <person name="Chan C."/>
            <person name="Rhodes N."/>
            <person name="Thang M."/>
        </authorList>
    </citation>
    <scope>NUCLEOTIDE SEQUENCE</scope>
</reference>
<sequence>MAPLLLFLAPFLVAAQRPDSLSQTMELAASRNLRGYKDVECTGDGSFPEGAPLCYGGELLVQKFSIKVLSHDSNGGTVDMQMQGPTTGACSGAAFQNDGNDITIADSNECNLGDSEYTVKFCPDQNQFLINIVKPWRVEVVLENRECTTEEQTFLP</sequence>
<feature type="chain" id="PRO_5043272941" evidence="1">
    <location>
        <begin position="16"/>
        <end position="156"/>
    </location>
</feature>
<dbReference type="EMBL" id="CAMXCT030006657">
    <property type="protein sequence ID" value="CAL4805135.1"/>
    <property type="molecule type" value="Genomic_DNA"/>
</dbReference>
<organism evidence="2">
    <name type="scientific">Cladocopium goreaui</name>
    <dbReference type="NCBI Taxonomy" id="2562237"/>
    <lineage>
        <taxon>Eukaryota</taxon>
        <taxon>Sar</taxon>
        <taxon>Alveolata</taxon>
        <taxon>Dinophyceae</taxon>
        <taxon>Suessiales</taxon>
        <taxon>Symbiodiniaceae</taxon>
        <taxon>Cladocopium</taxon>
    </lineage>
</organism>
<comment type="caution">
    <text evidence="2">The sequence shown here is derived from an EMBL/GenBank/DDBJ whole genome shotgun (WGS) entry which is preliminary data.</text>
</comment>
<feature type="signal peptide" evidence="1">
    <location>
        <begin position="1"/>
        <end position="15"/>
    </location>
</feature>
<keyword evidence="4" id="KW-1185">Reference proteome</keyword>
<evidence type="ECO:0000313" key="4">
    <source>
        <dbReference type="Proteomes" id="UP001152797"/>
    </source>
</evidence>
<proteinExistence type="predicted"/>
<accession>A0A9P1GMZ4</accession>
<name>A0A9P1GMZ4_9DINO</name>
<dbReference type="Proteomes" id="UP001152797">
    <property type="component" value="Unassembled WGS sequence"/>
</dbReference>
<protein>
    <submittedName>
        <fullName evidence="2">Uncharacterized protein</fullName>
    </submittedName>
</protein>
<keyword evidence="1" id="KW-0732">Signal</keyword>
<evidence type="ECO:0000313" key="2">
    <source>
        <dbReference type="EMBL" id="CAI4017823.1"/>
    </source>
</evidence>
<gene>
    <name evidence="2" type="ORF">C1SCF055_LOCUS42437</name>
</gene>
<dbReference type="OrthoDB" id="412701at2759"/>
<reference evidence="3 4" key="2">
    <citation type="submission" date="2024-05" db="EMBL/GenBank/DDBJ databases">
        <authorList>
            <person name="Chen Y."/>
            <person name="Shah S."/>
            <person name="Dougan E. K."/>
            <person name="Thang M."/>
            <person name="Chan C."/>
        </authorList>
    </citation>
    <scope>NUCLEOTIDE SEQUENCE [LARGE SCALE GENOMIC DNA]</scope>
</reference>
<dbReference type="EMBL" id="CAMXCT020006657">
    <property type="protein sequence ID" value="CAL1171198.1"/>
    <property type="molecule type" value="Genomic_DNA"/>
</dbReference>
<evidence type="ECO:0000256" key="1">
    <source>
        <dbReference type="SAM" id="SignalP"/>
    </source>
</evidence>
<dbReference type="AlphaFoldDB" id="A0A9P1GMZ4"/>